<feature type="transmembrane region" description="Helical" evidence="6">
    <location>
        <begin position="162"/>
        <end position="178"/>
    </location>
</feature>
<keyword evidence="4 6" id="KW-1133">Transmembrane helix</keyword>
<comment type="subcellular location">
    <subcellularLocation>
        <location evidence="1">Membrane</location>
        <topology evidence="1">Multi-pass membrane protein</topology>
    </subcellularLocation>
</comment>
<keyword evidence="2 6" id="KW-0812">Transmembrane</keyword>
<dbReference type="Pfam" id="PF01098">
    <property type="entry name" value="FTSW_RODA_SPOVE"/>
    <property type="match status" value="1"/>
</dbReference>
<evidence type="ECO:0000256" key="1">
    <source>
        <dbReference type="ARBA" id="ARBA00004141"/>
    </source>
</evidence>
<evidence type="ECO:0000313" key="7">
    <source>
        <dbReference type="EMBL" id="OHA03037.1"/>
    </source>
</evidence>
<feature type="transmembrane region" description="Helical" evidence="6">
    <location>
        <begin position="104"/>
        <end position="127"/>
    </location>
</feature>
<dbReference type="InterPro" id="IPR001182">
    <property type="entry name" value="FtsW/RodA"/>
</dbReference>
<evidence type="ECO:0000256" key="3">
    <source>
        <dbReference type="ARBA" id="ARBA00022960"/>
    </source>
</evidence>
<accession>A0A1G2KUD1</accession>
<dbReference type="GO" id="GO:0005886">
    <property type="term" value="C:plasma membrane"/>
    <property type="evidence" value="ECO:0007669"/>
    <property type="project" value="TreeGrafter"/>
</dbReference>
<keyword evidence="5 6" id="KW-0472">Membrane</keyword>
<evidence type="ECO:0000256" key="6">
    <source>
        <dbReference type="SAM" id="Phobius"/>
    </source>
</evidence>
<dbReference type="InterPro" id="IPR011923">
    <property type="entry name" value="RodA/MrdB"/>
</dbReference>
<dbReference type="PANTHER" id="PTHR30474">
    <property type="entry name" value="CELL CYCLE PROTEIN"/>
    <property type="match status" value="1"/>
</dbReference>
<dbReference type="EMBL" id="MHQN01000025">
    <property type="protein sequence ID" value="OHA03037.1"/>
    <property type="molecule type" value="Genomic_DNA"/>
</dbReference>
<evidence type="ECO:0000256" key="2">
    <source>
        <dbReference type="ARBA" id="ARBA00022692"/>
    </source>
</evidence>
<evidence type="ECO:0000313" key="8">
    <source>
        <dbReference type="Proteomes" id="UP000177177"/>
    </source>
</evidence>
<organism evidence="7 8">
    <name type="scientific">Candidatus Sungbacteria bacterium RIFCSPHIGHO2_02_FULL_53_17</name>
    <dbReference type="NCBI Taxonomy" id="1802275"/>
    <lineage>
        <taxon>Bacteria</taxon>
        <taxon>Candidatus Sungiibacteriota</taxon>
    </lineage>
</organism>
<evidence type="ECO:0000256" key="5">
    <source>
        <dbReference type="ARBA" id="ARBA00023136"/>
    </source>
</evidence>
<dbReference type="Proteomes" id="UP000177177">
    <property type="component" value="Unassembled WGS sequence"/>
</dbReference>
<sequence length="368" mass="40542">MSGLLAHIRGFDRLLMGAVLLLIAIGLTSLFSLSGVRSAYFFERQMIWTAVGIIMLVASSMIDFRIFRTQTAAVISLYALAIVLLGAVLMVSPRVRGIRAWLQIGGVALQPVELAKLSLAVLLAKFFSKRHIEIYRVRHLLVSGLYLALPMLLVLLQPDPGSAVVLIAIWIAAVLFSGMRLRHFFYLLTIGVVAASIAWFFVLLPYQKARVTSFLDPYRDPQGAGYQMIQSMIAVGSGKIWGKGLGYGSQSHLHFLPEPYADFIFAAYTEEWGFVGSALLLGLLGAAIWRIIRIGSRARDNFSRIYTIVFAAFIFSQSFIHIGMNMGILPITGITLPFVSYGGSSLVTLMIGLGIVQNIHINARREVE</sequence>
<dbReference type="NCBIfam" id="TIGR02210">
    <property type="entry name" value="rodA_shape"/>
    <property type="match status" value="1"/>
</dbReference>
<evidence type="ECO:0000256" key="4">
    <source>
        <dbReference type="ARBA" id="ARBA00022989"/>
    </source>
</evidence>
<reference evidence="7 8" key="1">
    <citation type="journal article" date="2016" name="Nat. Commun.">
        <title>Thousands of microbial genomes shed light on interconnected biogeochemical processes in an aquifer system.</title>
        <authorList>
            <person name="Anantharaman K."/>
            <person name="Brown C.T."/>
            <person name="Hug L.A."/>
            <person name="Sharon I."/>
            <person name="Castelle C.J."/>
            <person name="Probst A.J."/>
            <person name="Thomas B.C."/>
            <person name="Singh A."/>
            <person name="Wilkins M.J."/>
            <person name="Karaoz U."/>
            <person name="Brodie E.L."/>
            <person name="Williams K.H."/>
            <person name="Hubbard S.S."/>
            <person name="Banfield J.F."/>
        </authorList>
    </citation>
    <scope>NUCLEOTIDE SEQUENCE [LARGE SCALE GENOMIC DNA]</scope>
</reference>
<keyword evidence="3" id="KW-0133">Cell shape</keyword>
<proteinExistence type="predicted"/>
<dbReference type="GO" id="GO:0015648">
    <property type="term" value="F:lipid-linked peptidoglycan transporter activity"/>
    <property type="evidence" value="ECO:0007669"/>
    <property type="project" value="TreeGrafter"/>
</dbReference>
<comment type="caution">
    <text evidence="7">The sequence shown here is derived from an EMBL/GenBank/DDBJ whole genome shotgun (WGS) entry which is preliminary data.</text>
</comment>
<dbReference type="PANTHER" id="PTHR30474:SF14">
    <property type="entry name" value="CELL CYCLE PROTEIN"/>
    <property type="match status" value="1"/>
</dbReference>
<feature type="transmembrane region" description="Helical" evidence="6">
    <location>
        <begin position="185"/>
        <end position="206"/>
    </location>
</feature>
<feature type="transmembrane region" description="Helical" evidence="6">
    <location>
        <begin position="334"/>
        <end position="356"/>
    </location>
</feature>
<dbReference type="AlphaFoldDB" id="A0A1G2KUD1"/>
<name>A0A1G2KUD1_9BACT</name>
<feature type="transmembrane region" description="Helical" evidence="6">
    <location>
        <begin position="14"/>
        <end position="34"/>
    </location>
</feature>
<feature type="transmembrane region" description="Helical" evidence="6">
    <location>
        <begin position="304"/>
        <end position="322"/>
    </location>
</feature>
<dbReference type="GO" id="GO:0032153">
    <property type="term" value="C:cell division site"/>
    <property type="evidence" value="ECO:0007669"/>
    <property type="project" value="TreeGrafter"/>
</dbReference>
<feature type="transmembrane region" description="Helical" evidence="6">
    <location>
        <begin position="272"/>
        <end position="292"/>
    </location>
</feature>
<feature type="transmembrane region" description="Helical" evidence="6">
    <location>
        <begin position="46"/>
        <end position="64"/>
    </location>
</feature>
<dbReference type="GO" id="GO:0008360">
    <property type="term" value="P:regulation of cell shape"/>
    <property type="evidence" value="ECO:0007669"/>
    <property type="project" value="UniProtKB-KW"/>
</dbReference>
<protein>
    <submittedName>
        <fullName evidence="7">Rod shape-determining protein RodA</fullName>
    </submittedName>
</protein>
<feature type="transmembrane region" description="Helical" evidence="6">
    <location>
        <begin position="71"/>
        <end position="92"/>
    </location>
</feature>
<dbReference type="GO" id="GO:0051301">
    <property type="term" value="P:cell division"/>
    <property type="evidence" value="ECO:0007669"/>
    <property type="project" value="InterPro"/>
</dbReference>
<gene>
    <name evidence="7" type="ORF">A3C92_00510</name>
</gene>
<feature type="transmembrane region" description="Helical" evidence="6">
    <location>
        <begin position="139"/>
        <end position="156"/>
    </location>
</feature>